<reference evidence="1 2" key="1">
    <citation type="submission" date="2018-04" db="EMBL/GenBank/DDBJ databases">
        <title>Genomic Encyclopedia of Type Strains, Phase IV (KMG-IV): sequencing the most valuable type-strain genomes for metagenomic binning, comparative biology and taxonomic classification.</title>
        <authorList>
            <person name="Goeker M."/>
        </authorList>
    </citation>
    <scope>NUCLEOTIDE SEQUENCE [LARGE SCALE GENOMIC DNA]</scope>
    <source>
        <strain evidence="1 2">DSM 7138</strain>
    </source>
</reference>
<dbReference type="EMBL" id="PZZZ01000003">
    <property type="protein sequence ID" value="PTM96122.1"/>
    <property type="molecule type" value="Genomic_DNA"/>
</dbReference>
<evidence type="ECO:0000313" key="1">
    <source>
        <dbReference type="EMBL" id="PTM96122.1"/>
    </source>
</evidence>
<sequence>MHPQHQAYQSRQRFSLVDLRDGAIVQRINCLRTRRRYVDQQKGPQQVFDFEKTKNLVEVIKGLTGALRGKKPMLDLDKVALLGIDVGFSRSRPTTGIAWSNGRAFKATNTHTDWLRRSQHIPASTTFSVIAIDGPLVPLGSADSLDRLCERMFIRGAFQSRCKPGLSHIGYGRDLRRAAAETAEQVVHLADRNVLVEKAIRNGASIVEAFPNAFLGVLLPEARFAMPAAGKRKKFDWLYDHAVDSGVLENLFHTIGWLNLELIDAVLAEKDHEKRAAWICLLTAACAAAGKSEVVGDEVGGWFWLPPTNLWAQWARNALAHNTIKLRRQRHAS</sequence>
<comment type="caution">
    <text evidence="1">The sequence shown here is derived from an EMBL/GenBank/DDBJ whole genome shotgun (WGS) entry which is preliminary data.</text>
</comment>
<dbReference type="AlphaFoldDB" id="A0A2T5BAV9"/>
<evidence type="ECO:0000313" key="2">
    <source>
        <dbReference type="Proteomes" id="UP000241247"/>
    </source>
</evidence>
<organism evidence="1 2">
    <name type="scientific">Mycoplana dimorpha</name>
    <dbReference type="NCBI Taxonomy" id="28320"/>
    <lineage>
        <taxon>Bacteria</taxon>
        <taxon>Pseudomonadati</taxon>
        <taxon>Pseudomonadota</taxon>
        <taxon>Alphaproteobacteria</taxon>
        <taxon>Hyphomicrobiales</taxon>
        <taxon>Rhizobiaceae</taxon>
        <taxon>Mycoplana</taxon>
    </lineage>
</organism>
<name>A0A2T5BAV9_MYCDI</name>
<accession>A0A2T5BAV9</accession>
<keyword evidence="2" id="KW-1185">Reference proteome</keyword>
<dbReference type="Proteomes" id="UP000241247">
    <property type="component" value="Unassembled WGS sequence"/>
</dbReference>
<dbReference type="RefSeq" id="WP_245414316.1">
    <property type="nucleotide sequence ID" value="NZ_JBHEEX010000009.1"/>
</dbReference>
<proteinExistence type="predicted"/>
<gene>
    <name evidence="1" type="ORF">C7449_103136</name>
</gene>
<protein>
    <submittedName>
        <fullName evidence="1">Uncharacterized protein DUF429</fullName>
    </submittedName>
</protein>